<reference evidence="1 2" key="1">
    <citation type="submission" date="2015-10" db="EMBL/GenBank/DDBJ databases">
        <title>Genome analyses suggest a sexual origin of heterokaryosis in a supposedly ancient asexual fungus.</title>
        <authorList>
            <person name="Ropars J."/>
            <person name="Sedzielewska K."/>
            <person name="Noel J."/>
            <person name="Charron P."/>
            <person name="Farinelli L."/>
            <person name="Marton T."/>
            <person name="Kruger M."/>
            <person name="Pelin A."/>
            <person name="Brachmann A."/>
            <person name="Corradi N."/>
        </authorList>
    </citation>
    <scope>NUCLEOTIDE SEQUENCE [LARGE SCALE GENOMIC DNA]</scope>
    <source>
        <strain evidence="1 2">A4</strain>
    </source>
</reference>
<dbReference type="Proteomes" id="UP000234323">
    <property type="component" value="Unassembled WGS sequence"/>
</dbReference>
<keyword evidence="2" id="KW-1185">Reference proteome</keyword>
<accession>A0A2I1FTG2</accession>
<organism evidence="1 2">
    <name type="scientific">Rhizophagus irregularis</name>
    <dbReference type="NCBI Taxonomy" id="588596"/>
    <lineage>
        <taxon>Eukaryota</taxon>
        <taxon>Fungi</taxon>
        <taxon>Fungi incertae sedis</taxon>
        <taxon>Mucoromycota</taxon>
        <taxon>Glomeromycotina</taxon>
        <taxon>Glomeromycetes</taxon>
        <taxon>Glomerales</taxon>
        <taxon>Glomeraceae</taxon>
        <taxon>Rhizophagus</taxon>
    </lineage>
</organism>
<evidence type="ECO:0000313" key="1">
    <source>
        <dbReference type="EMBL" id="PKY37657.1"/>
    </source>
</evidence>
<protein>
    <submittedName>
        <fullName evidence="1">Uncharacterized protein</fullName>
    </submittedName>
</protein>
<dbReference type="AlphaFoldDB" id="A0A2I1FTG2"/>
<dbReference type="EMBL" id="LLXI01000007">
    <property type="protein sequence ID" value="PKY37657.1"/>
    <property type="molecule type" value="Genomic_DNA"/>
</dbReference>
<name>A0A2I1FTG2_9GLOM</name>
<gene>
    <name evidence="1" type="ORF">RhiirA4_450543</name>
</gene>
<evidence type="ECO:0000313" key="2">
    <source>
        <dbReference type="Proteomes" id="UP000234323"/>
    </source>
</evidence>
<sequence length="77" mass="8925">MKSLSFNECAKVVVGNRRNDDEEEYEEDYEYDDEDMEEIIDGTPKLSKDNDLEKGLSQIEVSISQNSCLKQLLNDKM</sequence>
<comment type="caution">
    <text evidence="1">The sequence shown here is derived from an EMBL/GenBank/DDBJ whole genome shotgun (WGS) entry which is preliminary data.</text>
</comment>
<proteinExistence type="predicted"/>